<evidence type="ECO:0000313" key="4">
    <source>
        <dbReference type="Proteomes" id="UP000016924"/>
    </source>
</evidence>
<evidence type="ECO:0000256" key="2">
    <source>
        <dbReference type="SAM" id="Phobius"/>
    </source>
</evidence>
<keyword evidence="2" id="KW-0812">Transmembrane</keyword>
<dbReference type="EMBL" id="JH767561">
    <property type="protein sequence ID" value="EON62977.1"/>
    <property type="molecule type" value="Genomic_DNA"/>
</dbReference>
<dbReference type="GeneID" id="19899514"/>
<keyword evidence="2" id="KW-1133">Transmembrane helix</keyword>
<gene>
    <name evidence="3" type="ORF">W97_02203</name>
</gene>
<organism evidence="3 4">
    <name type="scientific">Coniosporium apollinis (strain CBS 100218)</name>
    <name type="common">Rock-inhabiting black yeast</name>
    <dbReference type="NCBI Taxonomy" id="1168221"/>
    <lineage>
        <taxon>Eukaryota</taxon>
        <taxon>Fungi</taxon>
        <taxon>Dikarya</taxon>
        <taxon>Ascomycota</taxon>
        <taxon>Pezizomycotina</taxon>
        <taxon>Dothideomycetes</taxon>
        <taxon>Dothideomycetes incertae sedis</taxon>
        <taxon>Coniosporium</taxon>
    </lineage>
</organism>
<dbReference type="HOGENOM" id="CLU_2399576_0_0_1"/>
<proteinExistence type="predicted"/>
<dbReference type="AlphaFoldDB" id="R7YM44"/>
<protein>
    <submittedName>
        <fullName evidence="3">Uncharacterized protein</fullName>
    </submittedName>
</protein>
<evidence type="ECO:0000313" key="3">
    <source>
        <dbReference type="EMBL" id="EON62977.1"/>
    </source>
</evidence>
<name>R7YM44_CONA1</name>
<dbReference type="STRING" id="1168221.R7YM44"/>
<accession>R7YM44</accession>
<feature type="transmembrane region" description="Helical" evidence="2">
    <location>
        <begin position="61"/>
        <end position="86"/>
    </location>
</feature>
<keyword evidence="2" id="KW-0472">Membrane</keyword>
<feature type="region of interest" description="Disordered" evidence="1">
    <location>
        <begin position="1"/>
        <end position="53"/>
    </location>
</feature>
<dbReference type="RefSeq" id="XP_007778294.1">
    <property type="nucleotide sequence ID" value="XM_007780104.1"/>
</dbReference>
<dbReference type="Proteomes" id="UP000016924">
    <property type="component" value="Unassembled WGS sequence"/>
</dbReference>
<reference evidence="4" key="1">
    <citation type="submission" date="2012-06" db="EMBL/GenBank/DDBJ databases">
        <title>The genome sequence of Coniosporium apollinis CBS 100218.</title>
        <authorList>
            <consortium name="The Broad Institute Genome Sequencing Platform"/>
            <person name="Cuomo C."/>
            <person name="Gorbushina A."/>
            <person name="Noack S."/>
            <person name="Walker B."/>
            <person name="Young S.K."/>
            <person name="Zeng Q."/>
            <person name="Gargeya S."/>
            <person name="Fitzgerald M."/>
            <person name="Haas B."/>
            <person name="Abouelleil A."/>
            <person name="Alvarado L."/>
            <person name="Arachchi H.M."/>
            <person name="Berlin A.M."/>
            <person name="Chapman S.B."/>
            <person name="Goldberg J."/>
            <person name="Griggs A."/>
            <person name="Gujja S."/>
            <person name="Hansen M."/>
            <person name="Howarth C."/>
            <person name="Imamovic A."/>
            <person name="Larimer J."/>
            <person name="McCowan C."/>
            <person name="Montmayeur A."/>
            <person name="Murphy C."/>
            <person name="Neiman D."/>
            <person name="Pearson M."/>
            <person name="Priest M."/>
            <person name="Roberts A."/>
            <person name="Saif S."/>
            <person name="Shea T."/>
            <person name="Sisk P."/>
            <person name="Sykes S."/>
            <person name="Wortman J."/>
            <person name="Nusbaum C."/>
            <person name="Birren B."/>
        </authorList>
    </citation>
    <scope>NUCLEOTIDE SEQUENCE [LARGE SCALE GENOMIC DNA]</scope>
    <source>
        <strain evidence="4">CBS 100218</strain>
    </source>
</reference>
<keyword evidence="4" id="KW-1185">Reference proteome</keyword>
<sequence length="93" mass="9584">MSLPGMLPPSMAGGQQNTGGMSDQEMKMVKAVRPPSPGAQGGHVQSTLRSSRMESCPVKTVIAGVMGMGLGAMFGLFMSSASLSLIRRISTPS</sequence>
<evidence type="ECO:0000256" key="1">
    <source>
        <dbReference type="SAM" id="MobiDB-lite"/>
    </source>
</evidence>